<keyword evidence="7 8" id="KW-0539">Nucleus</keyword>
<dbReference type="InterPro" id="IPR036910">
    <property type="entry name" value="HMG_box_dom_sf"/>
</dbReference>
<protein>
    <recommendedName>
        <fullName evidence="9">DNA-binding protein RAP1</fullName>
    </recommendedName>
</protein>
<dbReference type="InterPro" id="IPR001357">
    <property type="entry name" value="BRCT_dom"/>
</dbReference>
<feature type="compositionally biased region" description="Acidic residues" evidence="10">
    <location>
        <begin position="475"/>
        <end position="485"/>
    </location>
</feature>
<accession>M2STB7</accession>
<dbReference type="Pfam" id="PF16589">
    <property type="entry name" value="BRCT_2"/>
    <property type="match status" value="1"/>
</dbReference>
<dbReference type="SUPFAM" id="SSF46689">
    <property type="entry name" value="Homeodomain-like"/>
    <property type="match status" value="1"/>
</dbReference>
<dbReference type="PANTHER" id="PTHR16466">
    <property type="entry name" value="TELOMERE REPEAT-BINDING FACTOR 2-INTERACTING PROTEIN 1"/>
    <property type="match status" value="1"/>
</dbReference>
<keyword evidence="13" id="KW-1185">Reference proteome</keyword>
<dbReference type="Gene3D" id="1.10.30.10">
    <property type="entry name" value="High mobility group box domain"/>
    <property type="match status" value="1"/>
</dbReference>
<keyword evidence="4" id="KW-0805">Transcription regulation</keyword>
<feature type="region of interest" description="Disordered" evidence="10">
    <location>
        <begin position="425"/>
        <end position="609"/>
    </location>
</feature>
<dbReference type="HOGENOM" id="CLU_347200_0_0_1"/>
<evidence type="ECO:0000256" key="4">
    <source>
        <dbReference type="ARBA" id="ARBA00023015"/>
    </source>
</evidence>
<feature type="compositionally biased region" description="Low complexity" evidence="10">
    <location>
        <begin position="321"/>
        <end position="333"/>
    </location>
</feature>
<dbReference type="AlphaFoldDB" id="M2STB7"/>
<dbReference type="Proteomes" id="UP000016936">
    <property type="component" value="Unassembled WGS sequence"/>
</dbReference>
<evidence type="ECO:0000313" key="13">
    <source>
        <dbReference type="Proteomes" id="UP000016936"/>
    </source>
</evidence>
<gene>
    <name evidence="12" type="ORF">COCHEDRAFT_1205782</name>
</gene>
<feature type="compositionally biased region" description="Polar residues" evidence="10">
    <location>
        <begin position="598"/>
        <end position="609"/>
    </location>
</feature>
<keyword evidence="2 9" id="KW-0158">Chromosome</keyword>
<evidence type="ECO:0000256" key="3">
    <source>
        <dbReference type="ARBA" id="ARBA00022895"/>
    </source>
</evidence>
<keyword evidence="8" id="KW-0238">DNA-binding</keyword>
<dbReference type="InterPro" id="IPR009057">
    <property type="entry name" value="Homeodomain-like_sf"/>
</dbReference>
<name>M2STB7_COCH5</name>
<dbReference type="SUPFAM" id="SSF47095">
    <property type="entry name" value="HMG-box"/>
    <property type="match status" value="1"/>
</dbReference>
<keyword evidence="6" id="KW-0804">Transcription</keyword>
<organism evidence="12 13">
    <name type="scientific">Cochliobolus heterostrophus (strain C5 / ATCC 48332 / race O)</name>
    <name type="common">Southern corn leaf blight fungus</name>
    <name type="synonym">Bipolaris maydis</name>
    <dbReference type="NCBI Taxonomy" id="701091"/>
    <lineage>
        <taxon>Eukaryota</taxon>
        <taxon>Fungi</taxon>
        <taxon>Dikarya</taxon>
        <taxon>Ascomycota</taxon>
        <taxon>Pezizomycotina</taxon>
        <taxon>Dothideomycetes</taxon>
        <taxon>Pleosporomycetidae</taxon>
        <taxon>Pleosporales</taxon>
        <taxon>Pleosporineae</taxon>
        <taxon>Pleosporaceae</taxon>
        <taxon>Bipolaris</taxon>
    </lineage>
</organism>
<dbReference type="OrthoDB" id="435460at2759"/>
<dbReference type="OMA" id="KKFWVAQ"/>
<evidence type="ECO:0000256" key="10">
    <source>
        <dbReference type="SAM" id="MobiDB-lite"/>
    </source>
</evidence>
<dbReference type="CDD" id="cd11655">
    <property type="entry name" value="rap1_myb-like"/>
    <property type="match status" value="1"/>
</dbReference>
<feature type="compositionally biased region" description="Polar residues" evidence="10">
    <location>
        <begin position="497"/>
        <end position="536"/>
    </location>
</feature>
<dbReference type="PROSITE" id="PS50118">
    <property type="entry name" value="HMG_BOX_2"/>
    <property type="match status" value="1"/>
</dbReference>
<dbReference type="EMBL" id="KB445580">
    <property type="protein sequence ID" value="EMD88605.1"/>
    <property type="molecule type" value="Genomic_DNA"/>
</dbReference>
<dbReference type="GO" id="GO:0070187">
    <property type="term" value="C:shelterin complex"/>
    <property type="evidence" value="ECO:0007669"/>
    <property type="project" value="TreeGrafter"/>
</dbReference>
<dbReference type="PANTHER" id="PTHR16466:SF6">
    <property type="entry name" value="TELOMERIC REPEAT-BINDING FACTOR 2-INTERACTING PROTEIN 1"/>
    <property type="match status" value="1"/>
</dbReference>
<dbReference type="FunFam" id="1.10.10.60:FF:000246">
    <property type="entry name" value="Telomeric repeat-binding factor 2-interacting protein 1"/>
    <property type="match status" value="1"/>
</dbReference>
<evidence type="ECO:0000256" key="5">
    <source>
        <dbReference type="ARBA" id="ARBA00023159"/>
    </source>
</evidence>
<feature type="domain" description="HMG box" evidence="11">
    <location>
        <begin position="371"/>
        <end position="439"/>
    </location>
</feature>
<evidence type="ECO:0000256" key="9">
    <source>
        <dbReference type="RuleBase" id="RU367107"/>
    </source>
</evidence>
<feature type="compositionally biased region" description="Basic and acidic residues" evidence="10">
    <location>
        <begin position="559"/>
        <end position="570"/>
    </location>
</feature>
<evidence type="ECO:0000256" key="7">
    <source>
        <dbReference type="ARBA" id="ARBA00023242"/>
    </source>
</evidence>
<dbReference type="InterPro" id="IPR015010">
    <property type="entry name" value="TERF2IP_Myb"/>
</dbReference>
<evidence type="ECO:0000259" key="11">
    <source>
        <dbReference type="PROSITE" id="PS50118"/>
    </source>
</evidence>
<dbReference type="Gene3D" id="1.10.10.2170">
    <property type="match status" value="1"/>
</dbReference>
<evidence type="ECO:0000256" key="6">
    <source>
        <dbReference type="ARBA" id="ARBA00023163"/>
    </source>
</evidence>
<comment type="similarity">
    <text evidence="1 9">Belongs to the RAP1 family.</text>
</comment>
<dbReference type="eggNOG" id="ENOG502S85C">
    <property type="taxonomic scope" value="Eukaryota"/>
</dbReference>
<reference evidence="13" key="2">
    <citation type="journal article" date="2013" name="PLoS Genet.">
        <title>Comparative genome structure, secondary metabolite, and effector coding capacity across Cochliobolus pathogens.</title>
        <authorList>
            <person name="Condon B.J."/>
            <person name="Leng Y."/>
            <person name="Wu D."/>
            <person name="Bushley K.E."/>
            <person name="Ohm R.A."/>
            <person name="Otillar R."/>
            <person name="Martin J."/>
            <person name="Schackwitz W."/>
            <person name="Grimwood J."/>
            <person name="MohdZainudin N."/>
            <person name="Xue C."/>
            <person name="Wang R."/>
            <person name="Manning V.A."/>
            <person name="Dhillon B."/>
            <person name="Tu Z.J."/>
            <person name="Steffenson B.J."/>
            <person name="Salamov A."/>
            <person name="Sun H."/>
            <person name="Lowry S."/>
            <person name="LaButti K."/>
            <person name="Han J."/>
            <person name="Copeland A."/>
            <person name="Lindquist E."/>
            <person name="Barry K."/>
            <person name="Schmutz J."/>
            <person name="Baker S.E."/>
            <person name="Ciuffetti L.M."/>
            <person name="Grigoriev I.V."/>
            <person name="Zhong S."/>
            <person name="Turgeon B.G."/>
        </authorList>
    </citation>
    <scope>NUCLEOTIDE SEQUENCE [LARGE SCALE GENOMIC DNA]</scope>
    <source>
        <strain evidence="13">C5 / ATCC 48332 / race O</strain>
    </source>
</reference>
<keyword evidence="5" id="KW-0010">Activator</keyword>
<feature type="compositionally biased region" description="Basic and acidic residues" evidence="10">
    <location>
        <begin position="453"/>
        <end position="474"/>
    </location>
</feature>
<reference evidence="12 13" key="1">
    <citation type="journal article" date="2012" name="PLoS Pathog.">
        <title>Diverse lifestyles and strategies of plant pathogenesis encoded in the genomes of eighteen Dothideomycetes fungi.</title>
        <authorList>
            <person name="Ohm R.A."/>
            <person name="Feau N."/>
            <person name="Henrissat B."/>
            <person name="Schoch C.L."/>
            <person name="Horwitz B.A."/>
            <person name="Barry K.W."/>
            <person name="Condon B.J."/>
            <person name="Copeland A.C."/>
            <person name="Dhillon B."/>
            <person name="Glaser F."/>
            <person name="Hesse C.N."/>
            <person name="Kosti I."/>
            <person name="LaButti K."/>
            <person name="Lindquist E.A."/>
            <person name="Lucas S."/>
            <person name="Salamov A.A."/>
            <person name="Bradshaw R.E."/>
            <person name="Ciuffetti L."/>
            <person name="Hamelin R.C."/>
            <person name="Kema G.H.J."/>
            <person name="Lawrence C."/>
            <person name="Scott J.A."/>
            <person name="Spatafora J.W."/>
            <person name="Turgeon B.G."/>
            <person name="de Wit P.J.G.M."/>
            <person name="Zhong S."/>
            <person name="Goodwin S.B."/>
            <person name="Grigoriev I.V."/>
        </authorList>
    </citation>
    <scope>NUCLEOTIDE SEQUENCE [LARGE SCALE GENOMIC DNA]</scope>
    <source>
        <strain evidence="13">C5 / ATCC 48332 / race O</strain>
    </source>
</reference>
<feature type="compositionally biased region" description="Basic and acidic residues" evidence="10">
    <location>
        <begin position="537"/>
        <end position="546"/>
    </location>
</feature>
<evidence type="ECO:0000256" key="8">
    <source>
        <dbReference type="PROSITE-ProRule" id="PRU00267"/>
    </source>
</evidence>
<dbReference type="InterPro" id="IPR009071">
    <property type="entry name" value="HMG_box_dom"/>
</dbReference>
<dbReference type="GO" id="GO:0010833">
    <property type="term" value="P:telomere maintenance via telomere lengthening"/>
    <property type="evidence" value="ECO:0007669"/>
    <property type="project" value="UniProtKB-UniRule"/>
</dbReference>
<evidence type="ECO:0000256" key="2">
    <source>
        <dbReference type="ARBA" id="ARBA00022454"/>
    </source>
</evidence>
<evidence type="ECO:0000313" key="12">
    <source>
        <dbReference type="EMBL" id="EMD88605.1"/>
    </source>
</evidence>
<proteinExistence type="inferred from homology"/>
<dbReference type="Gene3D" id="1.10.10.60">
    <property type="entry name" value="Homeodomain-like"/>
    <property type="match status" value="1"/>
</dbReference>
<dbReference type="GO" id="GO:0005654">
    <property type="term" value="C:nucleoplasm"/>
    <property type="evidence" value="ECO:0007669"/>
    <property type="project" value="UniProtKB-ARBA"/>
</dbReference>
<keyword evidence="3 9" id="KW-0779">Telomere</keyword>
<dbReference type="InterPro" id="IPR021661">
    <property type="entry name" value="Rap1_C"/>
</dbReference>
<feature type="region of interest" description="Disordered" evidence="10">
    <location>
        <begin position="175"/>
        <end position="228"/>
    </location>
</feature>
<feature type="compositionally biased region" description="Polar residues" evidence="10">
    <location>
        <begin position="438"/>
        <end position="452"/>
    </location>
</feature>
<dbReference type="InterPro" id="IPR039595">
    <property type="entry name" value="TE2IP/Rap1"/>
</dbReference>
<dbReference type="STRING" id="701091.M2STB7"/>
<comment type="subunit">
    <text evidence="9">Homodimer.</text>
</comment>
<dbReference type="Pfam" id="PF08914">
    <property type="entry name" value="Myb_Rap1"/>
    <property type="match status" value="1"/>
</dbReference>
<dbReference type="GO" id="GO:0042162">
    <property type="term" value="F:telomeric DNA binding"/>
    <property type="evidence" value="ECO:0007669"/>
    <property type="project" value="TreeGrafter"/>
</dbReference>
<comment type="subcellular location">
    <subcellularLocation>
        <location evidence="9">Nucleus</location>
    </subcellularLocation>
    <subcellularLocation>
        <location evidence="9">Chromosome</location>
        <location evidence="9">Telomere</location>
    </subcellularLocation>
</comment>
<feature type="compositionally biased region" description="Basic and acidic residues" evidence="10">
    <location>
        <begin position="214"/>
        <end position="228"/>
    </location>
</feature>
<comment type="function">
    <text evidence="9">Involved in the regulation of telomere length, clustering and has a specific role in telomere position effect (TPE).</text>
</comment>
<feature type="region of interest" description="Disordered" evidence="10">
    <location>
        <begin position="644"/>
        <end position="709"/>
    </location>
</feature>
<dbReference type="InterPro" id="IPR038104">
    <property type="entry name" value="Rap1_C_sf"/>
</dbReference>
<sequence>MAASVVYNDVKEGFDFESGGNLFAGKKFWVAQRVPTRNRLLDEIKANGGEIVLLEKKADYMIADHFRRDCPPGSISYEFVTKSIKNGELCDPKNHPAGPPLGEVREPGAIHQPTKSGRTPYTAEEDRILYKWAHEAESSGSPVSGNKIYQELEQKYPQHTWQSWRDRYLKQLRNRPPSAFSLPDNAPPSPSSDQANKRTPPAASSSSTNRQHTSKQEQEPTAKKPSAKKDYSVIELEGLFTTDDWLELYAFADTISSLEMSDEYDSAWEKWAEQQDNQTAVQWRQYFEKVVRPQWLIDPVSKRERVKRKVEKKHDEDNHNQSQSISQPFSQSIKPEEEAAQSTVPVEGDTPVQTPGFNNERFEELINNEHNNKVPSAYKFFAREKKQETLNAHPGRGYTALHIVLINQWSSLSIEEKAPYLAMDKKATAQASEETENSTKTAQAPTRSPSSKAQHESPKFHVEKNEQFIKRSREDDETEEQDEEIESPRLIKRRKSGSATPTKNNILETPTEKTGTQQQPLEISSSADSQDTIQSKSIKEQVRPDIPDSVEDDEATMVELDRQGAEKEVESIESDESLDIHHLRQPPGYETGSEDDLLSNTPTPRATRQKVSNFDTQAILSSPSQDGFPRSIGFAQEPNFQQELLFSSPQIPGSDASTTQSMEEFRRSLPEEDAGEATYPQYPPQPLRLSSSPAPSTSSGDPDPPLNAEEINEFYDEQNAQGFPNDFISAALKRTGLRPELAVKVLDAWKQGKPLPNERGIWSKEDDTAVESGDGVELAKLIRKHTDDGWGGVTERIVFLEGYRSR</sequence>
<feature type="compositionally biased region" description="Polar residues" evidence="10">
    <location>
        <begin position="644"/>
        <end position="662"/>
    </location>
</feature>
<feature type="region of interest" description="Disordered" evidence="10">
    <location>
        <begin position="306"/>
        <end position="357"/>
    </location>
</feature>
<feature type="compositionally biased region" description="Polar residues" evidence="10">
    <location>
        <begin position="202"/>
        <end position="211"/>
    </location>
</feature>
<evidence type="ECO:0000256" key="1">
    <source>
        <dbReference type="ARBA" id="ARBA00010467"/>
    </source>
</evidence>
<dbReference type="Pfam" id="PF11626">
    <property type="entry name" value="Rap1_C"/>
    <property type="match status" value="1"/>
</dbReference>
<feature type="compositionally biased region" description="Low complexity" evidence="10">
    <location>
        <begin position="687"/>
        <end position="701"/>
    </location>
</feature>
<dbReference type="GO" id="GO:0031848">
    <property type="term" value="P:protection from non-homologous end joining at telomere"/>
    <property type="evidence" value="ECO:0007669"/>
    <property type="project" value="TreeGrafter"/>
</dbReference>
<feature type="region of interest" description="Disordered" evidence="10">
    <location>
        <begin position="95"/>
        <end position="121"/>
    </location>
</feature>
<feature type="DNA-binding region" description="HMG box" evidence="8">
    <location>
        <begin position="371"/>
        <end position="439"/>
    </location>
</feature>